<protein>
    <recommendedName>
        <fullName evidence="4">Transmembrane protein</fullName>
    </recommendedName>
</protein>
<evidence type="ECO:0000313" key="3">
    <source>
        <dbReference type="Proteomes" id="UP000248423"/>
    </source>
</evidence>
<keyword evidence="1" id="KW-0812">Transmembrane</keyword>
<evidence type="ECO:0000313" key="2">
    <source>
        <dbReference type="EMBL" id="PYI05810.1"/>
    </source>
</evidence>
<keyword evidence="1" id="KW-1133">Transmembrane helix</keyword>
<dbReference type="Proteomes" id="UP000248423">
    <property type="component" value="Unassembled WGS sequence"/>
</dbReference>
<evidence type="ECO:0000256" key="1">
    <source>
        <dbReference type="SAM" id="Phobius"/>
    </source>
</evidence>
<proteinExistence type="predicted"/>
<reference evidence="2 3" key="1">
    <citation type="submission" date="2018-02" db="EMBL/GenBank/DDBJ databases">
        <title>The genomes of Aspergillus section Nigri reveals drivers in fungal speciation.</title>
        <authorList>
            <consortium name="DOE Joint Genome Institute"/>
            <person name="Vesth T.C."/>
            <person name="Nybo J."/>
            <person name="Theobald S."/>
            <person name="Brandl J."/>
            <person name="Frisvad J.C."/>
            <person name="Nielsen K.F."/>
            <person name="Lyhne E.K."/>
            <person name="Kogle M.E."/>
            <person name="Kuo A."/>
            <person name="Riley R."/>
            <person name="Clum A."/>
            <person name="Nolan M."/>
            <person name="Lipzen A."/>
            <person name="Salamov A."/>
            <person name="Henrissat B."/>
            <person name="Wiebenga A."/>
            <person name="De vries R.P."/>
            <person name="Grigoriev I.V."/>
            <person name="Mortensen U.H."/>
            <person name="Andersen M.R."/>
            <person name="Baker S.E."/>
        </authorList>
    </citation>
    <scope>NUCLEOTIDE SEQUENCE [LARGE SCALE GENOMIC DNA]</scope>
    <source>
        <strain evidence="2 3">CBS 121057</strain>
    </source>
</reference>
<name>A0A319E8R9_ASPSB</name>
<keyword evidence="1" id="KW-0472">Membrane</keyword>
<accession>A0A319E8R9</accession>
<organism evidence="2 3">
    <name type="scientific">Aspergillus sclerotiicarbonarius (strain CBS 121057 / IBT 28362)</name>
    <dbReference type="NCBI Taxonomy" id="1448318"/>
    <lineage>
        <taxon>Eukaryota</taxon>
        <taxon>Fungi</taxon>
        <taxon>Dikarya</taxon>
        <taxon>Ascomycota</taxon>
        <taxon>Pezizomycotina</taxon>
        <taxon>Eurotiomycetes</taxon>
        <taxon>Eurotiomycetidae</taxon>
        <taxon>Eurotiales</taxon>
        <taxon>Aspergillaceae</taxon>
        <taxon>Aspergillus</taxon>
        <taxon>Aspergillus subgen. Circumdati</taxon>
    </lineage>
</organism>
<dbReference type="VEuPathDB" id="FungiDB:BO78DRAFT_142090"/>
<gene>
    <name evidence="2" type="ORF">BO78DRAFT_142090</name>
</gene>
<feature type="transmembrane region" description="Helical" evidence="1">
    <location>
        <begin position="62"/>
        <end position="83"/>
    </location>
</feature>
<sequence>MPSPDLDASSHGLLTDFFPDPCTLFCPLDVFGPRHDALFQPNPCFLPSPRQSLSQHPRRHPFFFSFCLYSIVIILCCFLLLSFRIAWVIDLCWTAFGSVLSNYALHVISRSCHVIPLFARFVPRPT</sequence>
<evidence type="ECO:0008006" key="4">
    <source>
        <dbReference type="Google" id="ProtNLM"/>
    </source>
</evidence>
<keyword evidence="3" id="KW-1185">Reference proteome</keyword>
<dbReference type="EMBL" id="KZ826355">
    <property type="protein sequence ID" value="PYI05810.1"/>
    <property type="molecule type" value="Genomic_DNA"/>
</dbReference>
<dbReference type="AlphaFoldDB" id="A0A319E8R9"/>